<dbReference type="Proteomes" id="UP000204221">
    <property type="component" value="Chromosome"/>
</dbReference>
<keyword evidence="2" id="KW-1185">Reference proteome</keyword>
<gene>
    <name evidence="1" type="ORF">AHOG_17830</name>
</gene>
<name>A0A221W652_9PSEU</name>
<accession>A0A221W652</accession>
<proteinExistence type="predicted"/>
<sequence>MAETRPAERSDEDELVIPTSWHAGIMPRRGGVHAAVALDVEASDQVRWILSTTAPRVQAALDDPRSPAPLAAAARAALAGSPTPAGVAILAALTSRVPVQGTACAHAEFADAWTHEHGIVFAAEAACLLACVTVVGGSGDRPPHLGSRPDGDFPADGALEVLPILARMRALMAVATREDHERVVATLAAHRIDEAARVPASFLVPSRTDWVDADCAASAPSWWPLLIRSVSTLDQLTTLADHVGPATLLRDERALRTVVSAVGAASAPVLAAALDDTATDVESHRRIVEAMALLPSDTAFDLLAARAGDRRAWPALSEMMRRFPVRALRRLAAAATDDEAGSIGAGSDGADELLRRHVVTAASVVERVSAELPAASRARVTAARAAVAEANEARRTVAPASALPALLVEPPWRRPRDPATTDVSADPTPMALDVHWADGERQEWAAAPLPVGERRWGQATDWAREVHALRSRRFDPAQEAAFFAQAPRELVASTLARWRFRRRISAGTLRLLVARFGRAVSGQVLGQARRQPDFESGLLLQPFVGTPVAELMADWLSRTAMRPHAVTWLDRHGITAVRALLPAVFGQAGARRSQAERALRVAAAGRVEEVVAMTEDECGGQAAVAVRALLEIGPADELPDRVPDPSPGWLHRGLLPPIRLRGRTDVLPASAVEHVLTMLAMCRFGQTYAGVEAIRDACDPRSLADFGWALLLEWQRCARPPVGDWVLPALAAIGDDETVRRLVPLIRAWPDEGHRRRAVHGLTVLAGIGTDLALMYLHVLAERLRFPEPRPGV</sequence>
<protein>
    <submittedName>
        <fullName evidence="1">Uncharacterized protein</fullName>
    </submittedName>
</protein>
<evidence type="ECO:0000313" key="2">
    <source>
        <dbReference type="Proteomes" id="UP000204221"/>
    </source>
</evidence>
<dbReference type="RefSeq" id="WP_093942398.1">
    <property type="nucleotide sequence ID" value="NZ_CP022521.1"/>
</dbReference>
<dbReference type="AlphaFoldDB" id="A0A221W652"/>
<dbReference type="KEGG" id="ahg:AHOG_17830"/>
<dbReference type="OrthoDB" id="4554725at2"/>
<evidence type="ECO:0000313" key="1">
    <source>
        <dbReference type="EMBL" id="ASO21191.1"/>
    </source>
</evidence>
<reference evidence="1 2" key="1">
    <citation type="submission" date="2017-07" db="EMBL/GenBank/DDBJ databases">
        <title>Complete genome sequence of Actinoalloteichus hoggarensis DSM 45943, type strain of Actinoalloteichus hoggarensis.</title>
        <authorList>
            <person name="Ruckert C."/>
            <person name="Nouioui I."/>
            <person name="Willmese J."/>
            <person name="van Wezel G."/>
            <person name="Klenk H.-P."/>
            <person name="Kalinowski J."/>
            <person name="Zotchev S.B."/>
        </authorList>
    </citation>
    <scope>NUCLEOTIDE SEQUENCE [LARGE SCALE GENOMIC DNA]</scope>
    <source>
        <strain evidence="1 2">DSM 45943</strain>
    </source>
</reference>
<dbReference type="EMBL" id="CP022521">
    <property type="protein sequence ID" value="ASO21191.1"/>
    <property type="molecule type" value="Genomic_DNA"/>
</dbReference>
<organism evidence="1 2">
    <name type="scientific">Actinoalloteichus hoggarensis</name>
    <dbReference type="NCBI Taxonomy" id="1470176"/>
    <lineage>
        <taxon>Bacteria</taxon>
        <taxon>Bacillati</taxon>
        <taxon>Actinomycetota</taxon>
        <taxon>Actinomycetes</taxon>
        <taxon>Pseudonocardiales</taxon>
        <taxon>Pseudonocardiaceae</taxon>
        <taxon>Actinoalloteichus</taxon>
    </lineage>
</organism>